<proteinExistence type="predicted"/>
<gene>
    <name evidence="1" type="ORF">EXN66_Car001809</name>
</gene>
<dbReference type="GO" id="GO:0046785">
    <property type="term" value="P:microtubule polymerization"/>
    <property type="evidence" value="ECO:0007669"/>
    <property type="project" value="InterPro"/>
</dbReference>
<evidence type="ECO:0000313" key="2">
    <source>
        <dbReference type="Proteomes" id="UP000503349"/>
    </source>
</evidence>
<evidence type="ECO:0000313" key="1">
    <source>
        <dbReference type="EMBL" id="KAF3686137.1"/>
    </source>
</evidence>
<dbReference type="Gene3D" id="1.10.238.10">
    <property type="entry name" value="EF-hand"/>
    <property type="match status" value="1"/>
</dbReference>
<reference evidence="1 2" key="1">
    <citation type="submission" date="2019-02" db="EMBL/GenBank/DDBJ databases">
        <title>Opniocepnalus argus genome.</title>
        <authorList>
            <person name="Zhou C."/>
            <person name="Xiao S."/>
        </authorList>
    </citation>
    <scope>NUCLEOTIDE SEQUENCE [LARGE SCALE GENOMIC DNA]</scope>
    <source>
        <strain evidence="1">OARG1902GOOAL</strain>
        <tissue evidence="1">Muscle</tissue>
    </source>
</reference>
<sequence>MSRVTSRILATNRPKTFKVFMYEEFQKALEEWVSKRLKDQSKEEALQSIYRLVEGKEPTKVRVTVR</sequence>
<dbReference type="GO" id="GO:0015631">
    <property type="term" value="F:tubulin binding"/>
    <property type="evidence" value="ECO:0007669"/>
    <property type="project" value="InterPro"/>
</dbReference>
<dbReference type="EMBL" id="CM015713">
    <property type="protein sequence ID" value="KAF3686137.1"/>
    <property type="molecule type" value="Genomic_DNA"/>
</dbReference>
<accession>A0A6G1P7B8</accession>
<keyword evidence="2" id="KW-1185">Reference proteome</keyword>
<reference evidence="2" key="2">
    <citation type="submission" date="2019-02" db="EMBL/GenBank/DDBJ databases">
        <title>Opniocepnalus argus Var Kimnra genome.</title>
        <authorList>
            <person name="Zhou C."/>
            <person name="Xiao S."/>
        </authorList>
    </citation>
    <scope>NUCLEOTIDE SEQUENCE [LARGE SCALE GENOMIC DNA]</scope>
</reference>
<dbReference type="Pfam" id="PF05517">
    <property type="entry name" value="p25-alpha"/>
    <property type="match status" value="1"/>
</dbReference>
<dbReference type="Proteomes" id="UP000503349">
    <property type="component" value="Chromosome 2"/>
</dbReference>
<name>A0A6G1P7B8_CHAAH</name>
<protein>
    <submittedName>
        <fullName evidence="1">Tubulin polymerization-promoting protein family member 3 TPPP/p20</fullName>
    </submittedName>
</protein>
<dbReference type="InterPro" id="IPR008907">
    <property type="entry name" value="TPP/p25"/>
</dbReference>
<organism evidence="1 2">
    <name type="scientific">Channa argus</name>
    <name type="common">Northern snakehead</name>
    <name type="synonym">Ophicephalus argus</name>
    <dbReference type="NCBI Taxonomy" id="215402"/>
    <lineage>
        <taxon>Eukaryota</taxon>
        <taxon>Metazoa</taxon>
        <taxon>Chordata</taxon>
        <taxon>Craniata</taxon>
        <taxon>Vertebrata</taxon>
        <taxon>Euteleostomi</taxon>
        <taxon>Actinopterygii</taxon>
        <taxon>Neopterygii</taxon>
        <taxon>Teleostei</taxon>
        <taxon>Neoteleostei</taxon>
        <taxon>Acanthomorphata</taxon>
        <taxon>Anabantaria</taxon>
        <taxon>Anabantiformes</taxon>
        <taxon>Channoidei</taxon>
        <taxon>Channidae</taxon>
        <taxon>Channa</taxon>
    </lineage>
</organism>
<dbReference type="AlphaFoldDB" id="A0A6G1P7B8"/>